<feature type="compositionally biased region" description="Basic and acidic residues" evidence="10">
    <location>
        <begin position="18"/>
        <end position="27"/>
    </location>
</feature>
<evidence type="ECO:0000256" key="9">
    <source>
        <dbReference type="RuleBase" id="RU004016"/>
    </source>
</evidence>
<feature type="active site" evidence="7">
    <location>
        <position position="660"/>
    </location>
</feature>
<name>A0A7U3USD3_9ACTN</name>
<feature type="compositionally biased region" description="Pro residues" evidence="10">
    <location>
        <begin position="429"/>
        <end position="445"/>
    </location>
</feature>
<accession>A0A7U3USD3</accession>
<dbReference type="PANTHER" id="PTHR21581">
    <property type="entry name" value="D-ALANYL-D-ALANINE CARBOXYPEPTIDASE"/>
    <property type="match status" value="1"/>
</dbReference>
<organism evidence="12 13">
    <name type="scientific">Actinacidiphila reveromycinica</name>
    <dbReference type="NCBI Taxonomy" id="659352"/>
    <lineage>
        <taxon>Bacteria</taxon>
        <taxon>Bacillati</taxon>
        <taxon>Actinomycetota</taxon>
        <taxon>Actinomycetes</taxon>
        <taxon>Kitasatosporales</taxon>
        <taxon>Streptomycetaceae</taxon>
        <taxon>Actinacidiphila</taxon>
    </lineage>
</organism>
<keyword evidence="6" id="KW-0961">Cell wall biogenesis/degradation</keyword>
<evidence type="ECO:0000256" key="1">
    <source>
        <dbReference type="ARBA" id="ARBA00007164"/>
    </source>
</evidence>
<keyword evidence="3" id="KW-0378">Hydrolase</keyword>
<keyword evidence="12" id="KW-0121">Carboxypeptidase</keyword>
<dbReference type="GO" id="GO:0006508">
    <property type="term" value="P:proteolysis"/>
    <property type="evidence" value="ECO:0007669"/>
    <property type="project" value="InterPro"/>
</dbReference>
<dbReference type="InterPro" id="IPR018044">
    <property type="entry name" value="Peptidase_S11"/>
</dbReference>
<sequence>MHESSRCVEEVCVAGDAPGREQQHETSGEPGIHPATDPRLAVFRLPPEARVTEGDAGRRTADDEVDAPGAHAQDDIEDSRSEPRSHPEAGVLAESSDRSSGRTPTDAPATSDDVAEVDTVTDHAPPTAPPAPRSAREEGGKTEPNRDQSGGAGAAAGAPEAPGAGGSEGADVDSGVDSGVESRGEVDEEADGPAGVSADEGADGGAGGADRAPEDSGAESSEDGSADVGEDTQEDADGEANGSPAAATDTESGSEAEEEPAAEAAAADGAEDADGAGAGSAAGPDAAAEADDADADADAAPDADAVGDPTADSAAGTDPGADEDADSRSDAGTGSDVGAVARTDAGGSRTADAQDGETPSAGTGAPAVPPADAPGRPSAPPKGPGPTVKPLVSDIPAEWPEGPHSGRQAPSAGGTVAFGAPGRPTRAEPAPPPAPLPPAAPPAPSSGPAAGSGGRSAAGAPAGAGAEDTAGREPEGPQGTRSMPVPLPPDKQPLKLLAELTNTPPPPETALRTVVRRFKIWTPLVLLLAIVFVVVQAVRPLPSPRLALTADPAYTFAGTPLPQTMPWPSEGQSVAEVEGLGSLGVHGKQTPVPIASLTKVMTAYVVLHDHPLTGNQGGPTITVDAQAAEEAGSDDQSTAPVKKGQRFDERRMLQLLLIPSGNNIARLLARWDSGTQEAFVAKMTATAKRLGMSQTTYTGASGIEETTVSTAVDQLKLAREVMKNSVFRSVVALPNVDIPGVGRIYNNNNDLVKVGVVGIKTGSSTPAGGALMWAAHKTVAGKEQLVLGVVLQQHGGTTVDDSLQTALTRSQALIDSVQGGLSSTTVVKKGTVVGEVDDGLGGSTPVVTSKDLTAIGWAGMKQELTLTADSDGVPHHAAAGTQVGTLGLGSGAARTTVPVVLRSDLDAPGFGAKLSHF</sequence>
<dbReference type="GO" id="GO:0009252">
    <property type="term" value="P:peptidoglycan biosynthetic process"/>
    <property type="evidence" value="ECO:0007669"/>
    <property type="project" value="UniProtKB-KW"/>
</dbReference>
<feature type="active site" description="Proton acceptor" evidence="7">
    <location>
        <position position="599"/>
    </location>
</feature>
<feature type="compositionally biased region" description="Acidic residues" evidence="10">
    <location>
        <begin position="216"/>
        <end position="238"/>
    </location>
</feature>
<evidence type="ECO:0000256" key="2">
    <source>
        <dbReference type="ARBA" id="ARBA00022729"/>
    </source>
</evidence>
<dbReference type="AlphaFoldDB" id="A0A7U3USD3"/>
<reference evidence="12 13" key="1">
    <citation type="journal article" date="2010" name="J. Bacteriol.">
        <title>Biochemical characterization of a novel indole prenyltransferase from Streptomyces sp. SN-593.</title>
        <authorList>
            <person name="Takahashi S."/>
            <person name="Takagi H."/>
            <person name="Toyoda A."/>
            <person name="Uramoto M."/>
            <person name="Nogawa T."/>
            <person name="Ueki M."/>
            <person name="Sakaki Y."/>
            <person name="Osada H."/>
        </authorList>
    </citation>
    <scope>NUCLEOTIDE SEQUENCE [LARGE SCALE GENOMIC DNA]</scope>
    <source>
        <strain evidence="12 13">SN-593</strain>
    </source>
</reference>
<keyword evidence="12" id="KW-0645">Protease</keyword>
<feature type="compositionally biased region" description="Low complexity" evidence="10">
    <location>
        <begin position="419"/>
        <end position="428"/>
    </location>
</feature>
<feature type="compositionally biased region" description="Low complexity" evidence="10">
    <location>
        <begin position="457"/>
        <end position="466"/>
    </location>
</feature>
<feature type="region of interest" description="Disordered" evidence="10">
    <location>
        <begin position="1"/>
        <end position="492"/>
    </location>
</feature>
<feature type="compositionally biased region" description="Acidic residues" evidence="10">
    <location>
        <begin position="252"/>
        <end position="261"/>
    </location>
</feature>
<dbReference type="GO" id="GO:0009002">
    <property type="term" value="F:serine-type D-Ala-D-Ala carboxypeptidase activity"/>
    <property type="evidence" value="ECO:0007669"/>
    <property type="project" value="InterPro"/>
</dbReference>
<evidence type="ECO:0000256" key="10">
    <source>
        <dbReference type="SAM" id="MobiDB-lite"/>
    </source>
</evidence>
<evidence type="ECO:0000256" key="5">
    <source>
        <dbReference type="ARBA" id="ARBA00022984"/>
    </source>
</evidence>
<keyword evidence="5" id="KW-0573">Peptidoglycan synthesis</keyword>
<evidence type="ECO:0000256" key="8">
    <source>
        <dbReference type="PIRSR" id="PIRSR618044-2"/>
    </source>
</evidence>
<evidence type="ECO:0000313" key="12">
    <source>
        <dbReference type="EMBL" id="BBA97889.1"/>
    </source>
</evidence>
<dbReference type="Pfam" id="PF00768">
    <property type="entry name" value="Peptidase_S11"/>
    <property type="match status" value="1"/>
</dbReference>
<reference evidence="12 13" key="4">
    <citation type="journal article" date="2020" name="Sci. Rep.">
        <title>beta-carboline chemical signals induce reveromycin production through a LuxR family regulator in Streptomyces sp. SN-593.</title>
        <authorList>
            <person name="Panthee S."/>
            <person name="Kito N."/>
            <person name="Hayashi T."/>
            <person name="Shimizu T."/>
            <person name="Ishikawa J."/>
            <person name="Hamamoto H."/>
            <person name="Osada H."/>
            <person name="Takahashi S."/>
        </authorList>
    </citation>
    <scope>NUCLEOTIDE SEQUENCE [LARGE SCALE GENOMIC DNA]</scope>
    <source>
        <strain evidence="12 13">SN-593</strain>
    </source>
</reference>
<keyword evidence="4" id="KW-0133">Cell shape</keyword>
<dbReference type="PANTHER" id="PTHR21581:SF33">
    <property type="entry name" value="D-ALANYL-D-ALANINE CARBOXYPEPTIDASE DACB"/>
    <property type="match status" value="1"/>
</dbReference>
<feature type="compositionally biased region" description="Basic and acidic residues" evidence="10">
    <location>
        <begin position="134"/>
        <end position="146"/>
    </location>
</feature>
<feature type="compositionally biased region" description="Basic and acidic residues" evidence="10">
    <location>
        <begin position="72"/>
        <end position="87"/>
    </location>
</feature>
<feature type="compositionally biased region" description="Low complexity" evidence="10">
    <location>
        <begin position="302"/>
        <end position="312"/>
    </location>
</feature>
<feature type="domain" description="Peptidase S11 D-alanyl-D-alanine carboxypeptidase A N-terminal" evidence="11">
    <location>
        <begin position="589"/>
        <end position="778"/>
    </location>
</feature>
<proteinExistence type="inferred from homology"/>
<keyword evidence="2" id="KW-0732">Signal</keyword>
<evidence type="ECO:0000256" key="3">
    <source>
        <dbReference type="ARBA" id="ARBA00022801"/>
    </source>
</evidence>
<keyword evidence="13" id="KW-1185">Reference proteome</keyword>
<evidence type="ECO:0000256" key="7">
    <source>
        <dbReference type="PIRSR" id="PIRSR618044-1"/>
    </source>
</evidence>
<evidence type="ECO:0000256" key="4">
    <source>
        <dbReference type="ARBA" id="ARBA00022960"/>
    </source>
</evidence>
<evidence type="ECO:0000256" key="6">
    <source>
        <dbReference type="ARBA" id="ARBA00023316"/>
    </source>
</evidence>
<comment type="similarity">
    <text evidence="1 9">Belongs to the peptidase S11 family.</text>
</comment>
<dbReference type="KEGG" id="arev:RVR_3854"/>
<feature type="compositionally biased region" description="Basic and acidic residues" evidence="10">
    <location>
        <begin position="50"/>
        <end position="62"/>
    </location>
</feature>
<gene>
    <name evidence="12" type="ORF">RVR_3854</name>
</gene>
<evidence type="ECO:0000313" key="13">
    <source>
        <dbReference type="Proteomes" id="UP000595703"/>
    </source>
</evidence>
<evidence type="ECO:0000259" key="11">
    <source>
        <dbReference type="Pfam" id="PF00768"/>
    </source>
</evidence>
<feature type="compositionally biased region" description="Acidic residues" evidence="10">
    <location>
        <begin position="288"/>
        <end position="301"/>
    </location>
</feature>
<dbReference type="GO" id="GO:0071555">
    <property type="term" value="P:cell wall organization"/>
    <property type="evidence" value="ECO:0007669"/>
    <property type="project" value="UniProtKB-KW"/>
</dbReference>
<dbReference type="PRINTS" id="PR00725">
    <property type="entry name" value="DADACBPTASE1"/>
</dbReference>
<feature type="compositionally biased region" description="Pro residues" evidence="10">
    <location>
        <begin position="367"/>
        <end position="384"/>
    </location>
</feature>
<dbReference type="InterPro" id="IPR012338">
    <property type="entry name" value="Beta-lactam/transpept-like"/>
</dbReference>
<dbReference type="InterPro" id="IPR001967">
    <property type="entry name" value="Peptidase_S11_N"/>
</dbReference>
<reference evidence="12 13" key="2">
    <citation type="journal article" date="2011" name="J. Antibiot.">
        <title>Furaquinocins I and J: novel polyketide isoprenoid hybrid compounds from Streptomyces reveromyceticus SN-593.</title>
        <authorList>
            <person name="Panthee S."/>
            <person name="Takahashi S."/>
            <person name="Takagi H."/>
            <person name="Nogawa T."/>
            <person name="Oowada E."/>
            <person name="Uramoto M."/>
            <person name="Osada H."/>
        </authorList>
    </citation>
    <scope>NUCLEOTIDE SEQUENCE [LARGE SCALE GENOMIC DNA]</scope>
    <source>
        <strain evidence="12 13">SN-593</strain>
    </source>
</reference>
<dbReference type="SUPFAM" id="SSF56601">
    <property type="entry name" value="beta-lactamase/transpeptidase-like"/>
    <property type="match status" value="1"/>
</dbReference>
<dbReference type="GO" id="GO:0008360">
    <property type="term" value="P:regulation of cell shape"/>
    <property type="evidence" value="ECO:0007669"/>
    <property type="project" value="UniProtKB-KW"/>
</dbReference>
<reference evidence="12 13" key="3">
    <citation type="journal article" date="2011" name="Nat. Chem. Biol.">
        <title>Reveromycin A biosynthesis uses RevG and RevJ for stereospecific spiroacetal formation.</title>
        <authorList>
            <person name="Takahashi S."/>
            <person name="Toyoda A."/>
            <person name="Sekiyama Y."/>
            <person name="Takagi H."/>
            <person name="Nogawa T."/>
            <person name="Uramoto M."/>
            <person name="Suzuki R."/>
            <person name="Koshino H."/>
            <person name="Kumano T."/>
            <person name="Panthee S."/>
            <person name="Dairi T."/>
            <person name="Ishikawa J."/>
            <person name="Ikeda H."/>
            <person name="Sakaki Y."/>
            <person name="Osada H."/>
        </authorList>
    </citation>
    <scope>NUCLEOTIDE SEQUENCE [LARGE SCALE GENOMIC DNA]</scope>
    <source>
        <strain evidence="12 13">SN-593</strain>
    </source>
</reference>
<protein>
    <submittedName>
        <fullName evidence="12">Putative D-alanyl-D-alanine carboxypeptidase</fullName>
    </submittedName>
</protein>
<dbReference type="Gene3D" id="3.40.710.10">
    <property type="entry name" value="DD-peptidase/beta-lactamase superfamily"/>
    <property type="match status" value="1"/>
</dbReference>
<dbReference type="EMBL" id="AP018365">
    <property type="protein sequence ID" value="BBA97889.1"/>
    <property type="molecule type" value="Genomic_DNA"/>
</dbReference>
<dbReference type="Proteomes" id="UP000595703">
    <property type="component" value="Chromosome"/>
</dbReference>
<feature type="active site" description="Acyl-ester intermediate" evidence="7">
    <location>
        <position position="596"/>
    </location>
</feature>
<feature type="binding site" evidence="8">
    <location>
        <position position="760"/>
    </location>
    <ligand>
        <name>substrate</name>
    </ligand>
</feature>